<reference evidence="3" key="1">
    <citation type="submission" date="2021-01" db="EMBL/GenBank/DDBJ databases">
        <authorList>
            <person name="Corre E."/>
            <person name="Pelletier E."/>
            <person name="Niang G."/>
            <person name="Scheremetjew M."/>
            <person name="Finn R."/>
            <person name="Kale V."/>
            <person name="Holt S."/>
            <person name="Cochrane G."/>
            <person name="Meng A."/>
            <person name="Brown T."/>
            <person name="Cohen L."/>
        </authorList>
    </citation>
    <scope>NUCLEOTIDE SEQUENCE</scope>
    <source>
        <strain evidence="3">379</strain>
    </source>
</reference>
<dbReference type="EMBL" id="HBIR01001996">
    <property type="protein sequence ID" value="CAE0522668.1"/>
    <property type="molecule type" value="Transcribed_RNA"/>
</dbReference>
<evidence type="ECO:0000256" key="2">
    <source>
        <dbReference type="SAM" id="Phobius"/>
    </source>
</evidence>
<feature type="transmembrane region" description="Helical" evidence="2">
    <location>
        <begin position="132"/>
        <end position="152"/>
    </location>
</feature>
<dbReference type="AlphaFoldDB" id="A0A7S3RF96"/>
<feature type="transmembrane region" description="Helical" evidence="2">
    <location>
        <begin position="15"/>
        <end position="36"/>
    </location>
</feature>
<feature type="region of interest" description="Disordered" evidence="1">
    <location>
        <begin position="589"/>
        <end position="608"/>
    </location>
</feature>
<keyword evidence="2" id="KW-0812">Transmembrane</keyword>
<organism evidence="3">
    <name type="scientific">Emiliania huxleyi</name>
    <name type="common">Coccolithophore</name>
    <name type="synonym">Pontosphaera huxleyi</name>
    <dbReference type="NCBI Taxonomy" id="2903"/>
    <lineage>
        <taxon>Eukaryota</taxon>
        <taxon>Haptista</taxon>
        <taxon>Haptophyta</taxon>
        <taxon>Prymnesiophyceae</taxon>
        <taxon>Isochrysidales</taxon>
        <taxon>Noelaerhabdaceae</taxon>
        <taxon>Emiliania</taxon>
    </lineage>
</organism>
<gene>
    <name evidence="3" type="ORF">EHUX00137_LOCUS1367</name>
</gene>
<feature type="transmembrane region" description="Helical" evidence="2">
    <location>
        <begin position="409"/>
        <end position="434"/>
    </location>
</feature>
<sequence length="608" mass="66349">MRVSLLGLLARHPTALVLGTFGVFAGLLVAVNAILIPAKRKSLEQKATNACFDVARQDEEHGSFSAYDELFDGYQKCLCGELRQTAIEMAERDGVNATQIVAMALNATEPLDYLGISLGDLDYCINTAMTPLLSAIVGVCTIVGAICCYFIWSSGRLVTSEKHEGKKEAAISCRLGCAYHVLAQFGVALSDAQKQQGEHGATTFAAGKMLRRSGHLALACVRPACMHPVRRDLPRLLRRTLDLCLVPLVQELGEGAQQLAEEGKGRVCMVVEAELADTKLNITRLVEQATVSVLTLPGLDEEAVKEGIRRLRSPAFRGLARVSPLPRLVRAVWAAVRERFLLPPPEGGTARVSTVLIAVINDMVPYRDLRAVRGWWWSVAPTYLFWILLMLAVTAVLIFISLQSHDQALVITTFCVSLALAVLGQLSLTMRFLARQADRLTRCVLVSVEEVLLGLLDRPDVQALVRDVADTAVRAAAAEMGACGFVAEKGYEWTGGADGVVGRLTAFNIDEFQPSLRADFDEILQRDPVRRDLSQVVVDRALDYGGRGGARAARAALEVERLAAHAERRAVRLIAKRARRRIGIRRRREGLRGSAKGSEHAVESSVRT</sequence>
<name>A0A7S3RF96_EMIHU</name>
<evidence type="ECO:0000256" key="1">
    <source>
        <dbReference type="SAM" id="MobiDB-lite"/>
    </source>
</evidence>
<protein>
    <submittedName>
        <fullName evidence="3">Uncharacterized protein</fullName>
    </submittedName>
</protein>
<keyword evidence="2" id="KW-0472">Membrane</keyword>
<feature type="transmembrane region" description="Helical" evidence="2">
    <location>
        <begin position="375"/>
        <end position="402"/>
    </location>
</feature>
<keyword evidence="2" id="KW-1133">Transmembrane helix</keyword>
<accession>A0A7S3RF96</accession>
<proteinExistence type="predicted"/>
<evidence type="ECO:0000313" key="3">
    <source>
        <dbReference type="EMBL" id="CAE0522668.1"/>
    </source>
</evidence>